<feature type="domain" description="DUF2510" evidence="2">
    <location>
        <begin position="6"/>
        <end position="36"/>
    </location>
</feature>
<keyword evidence="1" id="KW-0812">Transmembrane</keyword>
<proteinExistence type="predicted"/>
<evidence type="ECO:0000313" key="3">
    <source>
        <dbReference type="EMBL" id="MBB2976646.1"/>
    </source>
</evidence>
<evidence type="ECO:0000313" key="4">
    <source>
        <dbReference type="Proteomes" id="UP000529310"/>
    </source>
</evidence>
<accession>A0A7W4YPC9</accession>
<gene>
    <name evidence="3" type="ORF">FHX49_002225</name>
</gene>
<dbReference type="Pfam" id="PF10708">
    <property type="entry name" value="DUF2510"/>
    <property type="match status" value="1"/>
</dbReference>
<evidence type="ECO:0000259" key="2">
    <source>
        <dbReference type="Pfam" id="PF10708"/>
    </source>
</evidence>
<dbReference type="EMBL" id="JACHWQ010000007">
    <property type="protein sequence ID" value="MBB2976646.1"/>
    <property type="molecule type" value="Genomic_DNA"/>
</dbReference>
<protein>
    <recommendedName>
        <fullName evidence="2">DUF2510 domain-containing protein</fullName>
    </recommendedName>
</protein>
<keyword evidence="1" id="KW-0472">Membrane</keyword>
<feature type="transmembrane region" description="Helical" evidence="1">
    <location>
        <begin position="83"/>
        <end position="105"/>
    </location>
</feature>
<dbReference type="AlphaFoldDB" id="A0A7W4YPC9"/>
<comment type="caution">
    <text evidence="3">The sequence shown here is derived from an EMBL/GenBank/DDBJ whole genome shotgun (WGS) entry which is preliminary data.</text>
</comment>
<dbReference type="RefSeq" id="WP_165141476.1">
    <property type="nucleotide sequence ID" value="NZ_CP049255.1"/>
</dbReference>
<sequence length="243" mass="26122">MTTTPPGWYDDGNGSARWWDGSQWTQQTQALEVQPQAHEVWANDGATIPPRPPLPDMDAGTALGFAVADGTEPPSQPPAKSKLWILFVAVGAVLVALIVLAAVFIPMAIRAVIGGQAYSPEGEQETAGVAVVELYDQAWREVDCEKFEAATTETFRDSTGLTDCDLFNDQAGYFAQSTEDYAVTVTSVVATADNITVETTESYFAYIDSMGEEVDEPISYSDHYVYTLVAEGSGWAIASADVS</sequence>
<dbReference type="Proteomes" id="UP000529310">
    <property type="component" value="Unassembled WGS sequence"/>
</dbReference>
<dbReference type="InterPro" id="IPR018929">
    <property type="entry name" value="DUF2510"/>
</dbReference>
<reference evidence="3 4" key="1">
    <citation type="submission" date="2020-08" db="EMBL/GenBank/DDBJ databases">
        <title>Sequencing the genomes of 1000 actinobacteria strains.</title>
        <authorList>
            <person name="Klenk H.-P."/>
        </authorList>
    </citation>
    <scope>NUCLEOTIDE SEQUENCE [LARGE SCALE GENOMIC DNA]</scope>
    <source>
        <strain evidence="3 4">DSM 27099</strain>
    </source>
</reference>
<evidence type="ECO:0000256" key="1">
    <source>
        <dbReference type="SAM" id="Phobius"/>
    </source>
</evidence>
<name>A0A7W4YPC9_9MICO</name>
<organism evidence="3 4">
    <name type="scientific">Microbacterium endophyticum</name>
    <dbReference type="NCBI Taxonomy" id="1526412"/>
    <lineage>
        <taxon>Bacteria</taxon>
        <taxon>Bacillati</taxon>
        <taxon>Actinomycetota</taxon>
        <taxon>Actinomycetes</taxon>
        <taxon>Micrococcales</taxon>
        <taxon>Microbacteriaceae</taxon>
        <taxon>Microbacterium</taxon>
    </lineage>
</organism>
<keyword evidence="1" id="KW-1133">Transmembrane helix</keyword>
<keyword evidence="4" id="KW-1185">Reference proteome</keyword>